<dbReference type="EMBL" id="BT076723">
    <property type="protein sequence ID" value="ACO11147.1"/>
    <property type="molecule type" value="mRNA"/>
</dbReference>
<protein>
    <recommendedName>
        <fullName evidence="2">Transmembrane protein 267</fullName>
    </recommendedName>
</protein>
<keyword evidence="3 6" id="KW-0812">Transmembrane</keyword>
<organism evidence="7">
    <name type="scientific">Caligus rogercresseyi</name>
    <name type="common">Sea louse</name>
    <dbReference type="NCBI Taxonomy" id="217165"/>
    <lineage>
        <taxon>Eukaryota</taxon>
        <taxon>Metazoa</taxon>
        <taxon>Ecdysozoa</taxon>
        <taxon>Arthropoda</taxon>
        <taxon>Crustacea</taxon>
        <taxon>Multicrustacea</taxon>
        <taxon>Hexanauplia</taxon>
        <taxon>Copepoda</taxon>
        <taxon>Siphonostomatoida</taxon>
        <taxon>Caligidae</taxon>
        <taxon>Caligus</taxon>
    </lineage>
</organism>
<feature type="transmembrane region" description="Helical" evidence="6">
    <location>
        <begin position="168"/>
        <end position="189"/>
    </location>
</feature>
<name>C1BQ44_CALRO</name>
<keyword evidence="5 6" id="KW-0472">Membrane</keyword>
<proteinExistence type="evidence at transcript level"/>
<sequence length="204" mass="22472">MKHIIGRQGIFCGFVSLVIILACLCGDYLTLTYFNSRLGRALADSLTHGTIAGLSWYGVQVFLREPFSLEEVIASVVIGSAIDIDHFIEGGSLSLQAAISLPHRPFLHNSLIPMSLWALSLMLATVMRRSKYLRVGSLFGLAFMSHHIRDAWRRGLWLGPLGSMSVSYHGYLLALALEPLALGALLNFLTKEVKIQSYSGHEIV</sequence>
<dbReference type="PANTHER" id="PTHR13628:SF1">
    <property type="entry name" value="TRANSMEMBRANE PROTEIN 267"/>
    <property type="match status" value="1"/>
</dbReference>
<evidence type="ECO:0000256" key="6">
    <source>
        <dbReference type="SAM" id="Phobius"/>
    </source>
</evidence>
<keyword evidence="4 6" id="KW-1133">Transmembrane helix</keyword>
<reference evidence="7" key="1">
    <citation type="submission" date="2009-03" db="EMBL/GenBank/DDBJ databases">
        <title>Caligus rogercresseyi ESTs and full-length cDNAs.</title>
        <authorList>
            <person name="Yasuike M."/>
            <person name="von Schalburg K."/>
            <person name="Cooper G."/>
            <person name="Leong J."/>
            <person name="Jones S.R.M."/>
            <person name="Koop B.F."/>
        </authorList>
    </citation>
    <scope>NUCLEOTIDE SEQUENCE</scope>
    <source>
        <tissue evidence="7">Whole tissue</tissue>
    </source>
</reference>
<evidence type="ECO:0000313" key="7">
    <source>
        <dbReference type="EMBL" id="ACO11147.1"/>
    </source>
</evidence>
<accession>C1BQ44</accession>
<dbReference type="PANTHER" id="PTHR13628">
    <property type="entry name" value="TRANSMEMBRANE PROTEIN 267"/>
    <property type="match status" value="1"/>
</dbReference>
<dbReference type="GO" id="GO:0016020">
    <property type="term" value="C:membrane"/>
    <property type="evidence" value="ECO:0007669"/>
    <property type="project" value="UniProtKB-SubCell"/>
</dbReference>
<evidence type="ECO:0000256" key="2">
    <source>
        <dbReference type="ARBA" id="ARBA00013977"/>
    </source>
</evidence>
<dbReference type="InterPro" id="IPR026572">
    <property type="entry name" value="TMEM267"/>
</dbReference>
<dbReference type="PROSITE" id="PS51257">
    <property type="entry name" value="PROKAR_LIPOPROTEIN"/>
    <property type="match status" value="1"/>
</dbReference>
<evidence type="ECO:0000256" key="4">
    <source>
        <dbReference type="ARBA" id="ARBA00022989"/>
    </source>
</evidence>
<dbReference type="AlphaFoldDB" id="C1BQ44"/>
<evidence type="ECO:0000256" key="3">
    <source>
        <dbReference type="ARBA" id="ARBA00022692"/>
    </source>
</evidence>
<evidence type="ECO:0000256" key="1">
    <source>
        <dbReference type="ARBA" id="ARBA00004141"/>
    </source>
</evidence>
<comment type="subcellular location">
    <subcellularLocation>
        <location evidence="1">Membrane</location>
        <topology evidence="1">Multi-pass membrane protein</topology>
    </subcellularLocation>
</comment>
<feature type="transmembrane region" description="Helical" evidence="6">
    <location>
        <begin position="12"/>
        <end position="34"/>
    </location>
</feature>
<evidence type="ECO:0000256" key="5">
    <source>
        <dbReference type="ARBA" id="ARBA00023136"/>
    </source>
</evidence>
<gene>
    <name evidence="7" type="primary">CE028</name>
</gene>